<evidence type="ECO:0000313" key="3">
    <source>
        <dbReference type="Proteomes" id="UP000235670"/>
    </source>
</evidence>
<organism evidence="2 3">
    <name type="scientific">Gemella sanguinis</name>
    <dbReference type="NCBI Taxonomy" id="84135"/>
    <lineage>
        <taxon>Bacteria</taxon>
        <taxon>Bacillati</taxon>
        <taxon>Bacillota</taxon>
        <taxon>Bacilli</taxon>
        <taxon>Bacillales</taxon>
        <taxon>Gemellaceae</taxon>
        <taxon>Gemella</taxon>
    </lineage>
</organism>
<accession>A0A2N6SHA8</accession>
<proteinExistence type="predicted"/>
<evidence type="ECO:0000256" key="1">
    <source>
        <dbReference type="SAM" id="Coils"/>
    </source>
</evidence>
<name>A0A2N6SHA8_9BACL</name>
<dbReference type="OrthoDB" id="194368at2"/>
<sequence length="138" mass="16190">MNKVVTIKEMIETIKEKMNWSEAILAIELGVDSQNLLAWKRGRTPRSKNYKRLKEIYENLSKDDKEDELSLKFKQTENNILEALSDVNNNLKESQETLSVARRDLAFAEANVKAWENKQKHLESKLKGIREEWEKNNV</sequence>
<dbReference type="RefSeq" id="WP_102189427.1">
    <property type="nucleotide sequence ID" value="NZ_PNGT01000001.1"/>
</dbReference>
<comment type="caution">
    <text evidence="2">The sequence shown here is derived from an EMBL/GenBank/DDBJ whole genome shotgun (WGS) entry which is preliminary data.</text>
</comment>
<dbReference type="AlphaFoldDB" id="A0A2N6SHA8"/>
<evidence type="ECO:0000313" key="2">
    <source>
        <dbReference type="EMBL" id="PMC53318.1"/>
    </source>
</evidence>
<feature type="coiled-coil region" evidence="1">
    <location>
        <begin position="84"/>
        <end position="132"/>
    </location>
</feature>
<dbReference type="STRING" id="84135.GCA_001052115_01669"/>
<gene>
    <name evidence="2" type="ORF">CJ218_01905</name>
</gene>
<dbReference type="Proteomes" id="UP000235670">
    <property type="component" value="Unassembled WGS sequence"/>
</dbReference>
<dbReference type="EMBL" id="PNGT01000001">
    <property type="protein sequence ID" value="PMC53318.1"/>
    <property type="molecule type" value="Genomic_DNA"/>
</dbReference>
<keyword evidence="1" id="KW-0175">Coiled coil</keyword>
<reference evidence="2 3" key="1">
    <citation type="submission" date="2017-09" db="EMBL/GenBank/DDBJ databases">
        <title>Bacterial strain isolated from the female urinary microbiota.</title>
        <authorList>
            <person name="Thomas-White K."/>
            <person name="Kumar N."/>
            <person name="Forster S."/>
            <person name="Putonti C."/>
            <person name="Lawley T."/>
            <person name="Wolfe A.J."/>
        </authorList>
    </citation>
    <scope>NUCLEOTIDE SEQUENCE [LARGE SCALE GENOMIC DNA]</scope>
    <source>
        <strain evidence="2 3">UMB0186</strain>
    </source>
</reference>
<protein>
    <submittedName>
        <fullName evidence="2">Uncharacterized protein</fullName>
    </submittedName>
</protein>